<evidence type="ECO:0000256" key="1">
    <source>
        <dbReference type="ARBA" id="ARBA00022679"/>
    </source>
</evidence>
<dbReference type="InterPro" id="IPR050832">
    <property type="entry name" value="Bact_Acetyltransf"/>
</dbReference>
<keyword evidence="1 4" id="KW-0808">Transferase</keyword>
<dbReference type="Pfam" id="PF00583">
    <property type="entry name" value="Acetyltransf_1"/>
    <property type="match status" value="1"/>
</dbReference>
<accession>A0A2P8Q2J7</accession>
<gene>
    <name evidence="4" type="ORF">C6Y14_27660</name>
</gene>
<name>A0A2P8Q2J7_9ACTN</name>
<evidence type="ECO:0000259" key="3">
    <source>
        <dbReference type="PROSITE" id="PS51186"/>
    </source>
</evidence>
<dbReference type="AlphaFoldDB" id="A0A2P8Q2J7"/>
<evidence type="ECO:0000313" key="5">
    <source>
        <dbReference type="Proteomes" id="UP000240429"/>
    </source>
</evidence>
<dbReference type="Proteomes" id="UP000240429">
    <property type="component" value="Unassembled WGS sequence"/>
</dbReference>
<reference evidence="4 5" key="1">
    <citation type="submission" date="2018-03" db="EMBL/GenBank/DDBJ databases">
        <title>Streptomyces dioscori sp. nov., a novel endophytic actinobacterium isolated from bulbil of Dioscorea bulbifera L.</title>
        <authorList>
            <person name="Zhikuan W."/>
        </authorList>
    </citation>
    <scope>NUCLEOTIDE SEQUENCE [LARGE SCALE GENOMIC DNA]</scope>
    <source>
        <strain evidence="4 5">A217</strain>
    </source>
</reference>
<dbReference type="SUPFAM" id="SSF55729">
    <property type="entry name" value="Acyl-CoA N-acyltransferases (Nat)"/>
    <property type="match status" value="1"/>
</dbReference>
<sequence>MTADRDQAPVRTATLHTAIVRRARPDDIPALVASSAALFAEDAGTRDPTVDISWPLTHGAERFASGLDDPARLFLVAECGGEVVGHLAGLVAEGSAMRPLKVATLLSLYVRPAHRGARTGARLAAVFLEWAREQGAQQAEVTAYAGNQDAIRFYERSGFGAYTLTLGQPL</sequence>
<dbReference type="OrthoDB" id="9799092at2"/>
<organism evidence="4 5">
    <name type="scientific">Streptomyces dioscori</name>
    <dbReference type="NCBI Taxonomy" id="2109333"/>
    <lineage>
        <taxon>Bacteria</taxon>
        <taxon>Bacillati</taxon>
        <taxon>Actinomycetota</taxon>
        <taxon>Actinomycetes</taxon>
        <taxon>Kitasatosporales</taxon>
        <taxon>Streptomycetaceae</taxon>
        <taxon>Streptomyces</taxon>
        <taxon>Streptomyces aurantiacus group</taxon>
    </lineage>
</organism>
<keyword evidence="2" id="KW-0012">Acyltransferase</keyword>
<evidence type="ECO:0000256" key="2">
    <source>
        <dbReference type="ARBA" id="ARBA00023315"/>
    </source>
</evidence>
<dbReference type="RefSeq" id="WP_107019532.1">
    <property type="nucleotide sequence ID" value="NZ_KZ679048.1"/>
</dbReference>
<comment type="caution">
    <text evidence="4">The sequence shown here is derived from an EMBL/GenBank/DDBJ whole genome shotgun (WGS) entry which is preliminary data.</text>
</comment>
<proteinExistence type="predicted"/>
<feature type="domain" description="N-acetyltransferase" evidence="3">
    <location>
        <begin position="18"/>
        <end position="170"/>
    </location>
</feature>
<dbReference type="EMBL" id="PYBJ01000019">
    <property type="protein sequence ID" value="PSM40453.1"/>
    <property type="molecule type" value="Genomic_DNA"/>
</dbReference>
<keyword evidence="5" id="KW-1185">Reference proteome</keyword>
<dbReference type="Gene3D" id="3.40.630.30">
    <property type="match status" value="1"/>
</dbReference>
<dbReference type="GO" id="GO:0016747">
    <property type="term" value="F:acyltransferase activity, transferring groups other than amino-acyl groups"/>
    <property type="evidence" value="ECO:0007669"/>
    <property type="project" value="InterPro"/>
</dbReference>
<protein>
    <submittedName>
        <fullName evidence="4">GNAT family N-acetyltransferase</fullName>
    </submittedName>
</protein>
<evidence type="ECO:0000313" key="4">
    <source>
        <dbReference type="EMBL" id="PSM40453.1"/>
    </source>
</evidence>
<dbReference type="PANTHER" id="PTHR43877">
    <property type="entry name" value="AMINOALKYLPHOSPHONATE N-ACETYLTRANSFERASE-RELATED-RELATED"/>
    <property type="match status" value="1"/>
</dbReference>
<dbReference type="CDD" id="cd04301">
    <property type="entry name" value="NAT_SF"/>
    <property type="match status" value="1"/>
</dbReference>
<dbReference type="InterPro" id="IPR000182">
    <property type="entry name" value="GNAT_dom"/>
</dbReference>
<dbReference type="InterPro" id="IPR016181">
    <property type="entry name" value="Acyl_CoA_acyltransferase"/>
</dbReference>
<dbReference type="PROSITE" id="PS51186">
    <property type="entry name" value="GNAT"/>
    <property type="match status" value="1"/>
</dbReference>